<protein>
    <submittedName>
        <fullName evidence="2">Uncharacterized protein</fullName>
    </submittedName>
</protein>
<evidence type="ECO:0000313" key="3">
    <source>
        <dbReference type="Proteomes" id="UP000787156"/>
    </source>
</evidence>
<dbReference type="Proteomes" id="UP000787156">
    <property type="component" value="Unassembled WGS sequence"/>
</dbReference>
<accession>A0A9D2UT48</accession>
<sequence length="59" mass="6832">MNSQNSPKKKPLVNLPFPVKQAEQSAAEEVLEDLRPKPQRYADRTWMPPRGTRRAMGKR</sequence>
<reference evidence="2" key="1">
    <citation type="journal article" date="2021" name="PeerJ">
        <title>Extensive microbial diversity within the chicken gut microbiome revealed by metagenomics and culture.</title>
        <authorList>
            <person name="Gilroy R."/>
            <person name="Ravi A."/>
            <person name="Getino M."/>
            <person name="Pursley I."/>
            <person name="Horton D.L."/>
            <person name="Alikhan N.F."/>
            <person name="Baker D."/>
            <person name="Gharbi K."/>
            <person name="Hall N."/>
            <person name="Watson M."/>
            <person name="Adriaenssens E.M."/>
            <person name="Foster-Nyarko E."/>
            <person name="Jarju S."/>
            <person name="Secka A."/>
            <person name="Antonio M."/>
            <person name="Oren A."/>
            <person name="Chaudhuri R.R."/>
            <person name="La Ragione R."/>
            <person name="Hildebrand F."/>
            <person name="Pallen M.J."/>
        </authorList>
    </citation>
    <scope>NUCLEOTIDE SEQUENCE</scope>
    <source>
        <strain evidence="2">CHK135-1449</strain>
    </source>
</reference>
<evidence type="ECO:0000256" key="1">
    <source>
        <dbReference type="SAM" id="MobiDB-lite"/>
    </source>
</evidence>
<comment type="caution">
    <text evidence="2">The sequence shown here is derived from an EMBL/GenBank/DDBJ whole genome shotgun (WGS) entry which is preliminary data.</text>
</comment>
<dbReference type="AlphaFoldDB" id="A0A9D2UT48"/>
<reference evidence="2" key="2">
    <citation type="submission" date="2021-09" db="EMBL/GenBank/DDBJ databases">
        <authorList>
            <person name="Gilroy R."/>
        </authorList>
    </citation>
    <scope>NUCLEOTIDE SEQUENCE</scope>
    <source>
        <strain evidence="2">CHK135-1449</strain>
    </source>
</reference>
<evidence type="ECO:0000313" key="2">
    <source>
        <dbReference type="EMBL" id="HJF28461.1"/>
    </source>
</evidence>
<proteinExistence type="predicted"/>
<gene>
    <name evidence="2" type="ORF">K8V79_09500</name>
</gene>
<feature type="region of interest" description="Disordered" evidence="1">
    <location>
        <begin position="39"/>
        <end position="59"/>
    </location>
</feature>
<name>A0A9D2UT48_ACILW</name>
<organism evidence="2 3">
    <name type="scientific">Acinetobacter lwoffii</name>
    <dbReference type="NCBI Taxonomy" id="28090"/>
    <lineage>
        <taxon>Bacteria</taxon>
        <taxon>Pseudomonadati</taxon>
        <taxon>Pseudomonadota</taxon>
        <taxon>Gammaproteobacteria</taxon>
        <taxon>Moraxellales</taxon>
        <taxon>Moraxellaceae</taxon>
        <taxon>Acinetobacter</taxon>
    </lineage>
</organism>
<dbReference type="EMBL" id="DYWX01000100">
    <property type="protein sequence ID" value="HJF28461.1"/>
    <property type="molecule type" value="Genomic_DNA"/>
</dbReference>